<evidence type="ECO:0000313" key="3">
    <source>
        <dbReference type="EMBL" id="SDW85143.1"/>
    </source>
</evidence>
<dbReference type="CDD" id="cd07185">
    <property type="entry name" value="OmpA_C-like"/>
    <property type="match status" value="1"/>
</dbReference>
<dbReference type="Proteomes" id="UP000199595">
    <property type="component" value="Unassembled WGS sequence"/>
</dbReference>
<dbReference type="PANTHER" id="PTHR30329:SF21">
    <property type="entry name" value="LIPOPROTEIN YIAD-RELATED"/>
    <property type="match status" value="1"/>
</dbReference>
<dbReference type="Pfam" id="PF00691">
    <property type="entry name" value="OmpA"/>
    <property type="match status" value="1"/>
</dbReference>
<organism evidence="3 4">
    <name type="scientific">Lutibacter oricola</name>
    <dbReference type="NCBI Taxonomy" id="762486"/>
    <lineage>
        <taxon>Bacteria</taxon>
        <taxon>Pseudomonadati</taxon>
        <taxon>Bacteroidota</taxon>
        <taxon>Flavobacteriia</taxon>
        <taxon>Flavobacteriales</taxon>
        <taxon>Flavobacteriaceae</taxon>
        <taxon>Lutibacter</taxon>
    </lineage>
</organism>
<proteinExistence type="predicted"/>
<dbReference type="InterPro" id="IPR006665">
    <property type="entry name" value="OmpA-like"/>
</dbReference>
<dbReference type="STRING" id="762486.SAMN05444411_102309"/>
<keyword evidence="3" id="KW-0969">Cilium</keyword>
<protein>
    <submittedName>
        <fullName evidence="3">Flagellar motor protein MotB</fullName>
    </submittedName>
</protein>
<evidence type="ECO:0000259" key="2">
    <source>
        <dbReference type="PROSITE" id="PS51123"/>
    </source>
</evidence>
<accession>A0A1H2WWW5</accession>
<name>A0A1H2WWW5_9FLAO</name>
<dbReference type="InterPro" id="IPR036737">
    <property type="entry name" value="OmpA-like_sf"/>
</dbReference>
<dbReference type="RefSeq" id="WP_090121234.1">
    <property type="nucleotide sequence ID" value="NZ_FNNJ01000002.1"/>
</dbReference>
<keyword evidence="4" id="KW-1185">Reference proteome</keyword>
<dbReference type="PROSITE" id="PS51123">
    <property type="entry name" value="OMPA_2"/>
    <property type="match status" value="1"/>
</dbReference>
<evidence type="ECO:0000313" key="4">
    <source>
        <dbReference type="Proteomes" id="UP000199595"/>
    </source>
</evidence>
<dbReference type="GO" id="GO:0016020">
    <property type="term" value="C:membrane"/>
    <property type="evidence" value="ECO:0007669"/>
    <property type="project" value="UniProtKB-UniRule"/>
</dbReference>
<dbReference type="OrthoDB" id="1422914at2"/>
<dbReference type="InterPro" id="IPR050330">
    <property type="entry name" value="Bact_OuterMem_StrucFunc"/>
</dbReference>
<dbReference type="Gene3D" id="3.30.1330.60">
    <property type="entry name" value="OmpA-like domain"/>
    <property type="match status" value="1"/>
</dbReference>
<reference evidence="3 4" key="1">
    <citation type="submission" date="2016-10" db="EMBL/GenBank/DDBJ databases">
        <authorList>
            <person name="de Groot N.N."/>
        </authorList>
    </citation>
    <scope>NUCLEOTIDE SEQUENCE [LARGE SCALE GENOMIC DNA]</scope>
    <source>
        <strain evidence="3 4">DSM 24956</strain>
    </source>
</reference>
<feature type="domain" description="OmpA-like" evidence="2">
    <location>
        <begin position="281"/>
        <end position="404"/>
    </location>
</feature>
<dbReference type="AlphaFoldDB" id="A0A1H2WWW5"/>
<keyword evidence="3" id="KW-0966">Cell projection</keyword>
<evidence type="ECO:0000256" key="1">
    <source>
        <dbReference type="PROSITE-ProRule" id="PRU00473"/>
    </source>
</evidence>
<keyword evidence="1" id="KW-0472">Membrane</keyword>
<dbReference type="EMBL" id="FNNJ01000002">
    <property type="protein sequence ID" value="SDW85143.1"/>
    <property type="molecule type" value="Genomic_DNA"/>
</dbReference>
<sequence>MKKSILLLFLIINTFFIYSQQIYFETGKTNSTFNYENSQGETLQNIQSSNFNFINLGIRKNIFFKNLYGHLNASYNSYGAIGSDIALNNYFEWDINYLGVGVGLDYEIYKVKKLSFYVKGLVNTEFLIQGTQVLNNQTYNLVKEDDFDPAIINLRGGLGFIYKATEDVSVFTQYMYSGSETMKDIQGNLKFHAHHFGVGIMIDISKKPSINEIIDPKIDLLKKELDKNSKKIKELEQNAIATKLLQKNILDKEKEISLLKSSIKDALYPLKENGFNIEEKDGKFYVEMENKLLFKSGSWEIDELGNKTINEFGEILAANPNIQVMIVGHTDSESYKKNGKDINNWDLSTKRATTIVKQLCTNKNINPKNIIASGNGEFNPIADNSSKEGQLNNRRIEIILIPKVDKLIKLIQH</sequence>
<gene>
    <name evidence="3" type="ORF">SAMN05444411_102309</name>
</gene>
<keyword evidence="3" id="KW-0282">Flagellum</keyword>
<dbReference type="PANTHER" id="PTHR30329">
    <property type="entry name" value="STATOR ELEMENT OF FLAGELLAR MOTOR COMPLEX"/>
    <property type="match status" value="1"/>
</dbReference>
<dbReference type="SUPFAM" id="SSF103088">
    <property type="entry name" value="OmpA-like"/>
    <property type="match status" value="1"/>
</dbReference>